<keyword evidence="5" id="KW-0548">Nucleotidyltransferase</keyword>
<keyword evidence="2" id="KW-0472">Membrane</keyword>
<dbReference type="InterPro" id="IPR011110">
    <property type="entry name" value="Reg_prop"/>
</dbReference>
<feature type="signal peptide" evidence="3">
    <location>
        <begin position="1"/>
        <end position="18"/>
    </location>
</feature>
<dbReference type="InterPro" id="IPR029787">
    <property type="entry name" value="Nucleotide_cyclase"/>
</dbReference>
<dbReference type="GO" id="GO:0052621">
    <property type="term" value="F:diguanylate cyclase activity"/>
    <property type="evidence" value="ECO:0007669"/>
    <property type="project" value="UniProtKB-EC"/>
</dbReference>
<keyword evidence="2" id="KW-1133">Transmembrane helix</keyword>
<dbReference type="PANTHER" id="PTHR46663">
    <property type="entry name" value="DIGUANYLATE CYCLASE DGCT-RELATED"/>
    <property type="match status" value="1"/>
</dbReference>
<keyword evidence="3" id="KW-0732">Signal</keyword>
<dbReference type="Pfam" id="PF07495">
    <property type="entry name" value="Y_Y_Y"/>
    <property type="match status" value="1"/>
</dbReference>
<dbReference type="Gene3D" id="2.60.40.10">
    <property type="entry name" value="Immunoglobulins"/>
    <property type="match status" value="1"/>
</dbReference>
<feature type="domain" description="GGDEF" evidence="4">
    <location>
        <begin position="835"/>
        <end position="974"/>
    </location>
</feature>
<proteinExistence type="predicted"/>
<dbReference type="InterPro" id="IPR052163">
    <property type="entry name" value="DGC-Regulatory_Protein"/>
</dbReference>
<dbReference type="InterPro" id="IPR000160">
    <property type="entry name" value="GGDEF_dom"/>
</dbReference>
<evidence type="ECO:0000256" key="1">
    <source>
        <dbReference type="SAM" id="Coils"/>
    </source>
</evidence>
<dbReference type="EC" id="2.7.7.65" evidence="5"/>
<organism evidence="5 6">
    <name type="scientific">Alkalimonas mucilaginosa</name>
    <dbReference type="NCBI Taxonomy" id="3057676"/>
    <lineage>
        <taxon>Bacteria</taxon>
        <taxon>Pseudomonadati</taxon>
        <taxon>Pseudomonadota</taxon>
        <taxon>Gammaproteobacteria</taxon>
        <taxon>Alkalimonas</taxon>
    </lineage>
</organism>
<feature type="coiled-coil region" evidence="1">
    <location>
        <begin position="773"/>
        <end position="833"/>
    </location>
</feature>
<dbReference type="PANTHER" id="PTHR46663:SF4">
    <property type="entry name" value="DIGUANYLATE CYCLASE DGCT-RELATED"/>
    <property type="match status" value="1"/>
</dbReference>
<feature type="transmembrane region" description="Helical" evidence="2">
    <location>
        <begin position="737"/>
        <end position="758"/>
    </location>
</feature>
<comment type="caution">
    <text evidence="5">The sequence shown here is derived from an EMBL/GenBank/DDBJ whole genome shotgun (WGS) entry which is preliminary data.</text>
</comment>
<gene>
    <name evidence="5" type="ORF">QWF21_10675</name>
</gene>
<dbReference type="SUPFAM" id="SSF55073">
    <property type="entry name" value="Nucleotide cyclase"/>
    <property type="match status" value="1"/>
</dbReference>
<accession>A0ABU7JGF3</accession>
<keyword evidence="2" id="KW-0812">Transmembrane</keyword>
<name>A0ABU7JGF3_9GAMM</name>
<dbReference type="InterPro" id="IPR015943">
    <property type="entry name" value="WD40/YVTN_repeat-like_dom_sf"/>
</dbReference>
<reference evidence="5 6" key="1">
    <citation type="submission" date="2023-06" db="EMBL/GenBank/DDBJ databases">
        <title>Alkalimonas sp., MEB004 an alkaliphilic bacterium isolated from Lonar Lake, India.</title>
        <authorList>
            <person name="Joshi A."/>
            <person name="Thite S."/>
        </authorList>
    </citation>
    <scope>NUCLEOTIDE SEQUENCE [LARGE SCALE GENOMIC DNA]</scope>
    <source>
        <strain evidence="5 6">MEB004</strain>
    </source>
</reference>
<dbReference type="RefSeq" id="WP_330088039.1">
    <property type="nucleotide sequence ID" value="NZ_JAUGZK010000007.1"/>
</dbReference>
<dbReference type="InterPro" id="IPR043128">
    <property type="entry name" value="Rev_trsase/Diguanyl_cyclase"/>
</dbReference>
<dbReference type="InterPro" id="IPR011047">
    <property type="entry name" value="Quinoprotein_ADH-like_sf"/>
</dbReference>
<evidence type="ECO:0000313" key="6">
    <source>
        <dbReference type="Proteomes" id="UP001339167"/>
    </source>
</evidence>
<evidence type="ECO:0000259" key="4">
    <source>
        <dbReference type="PROSITE" id="PS50887"/>
    </source>
</evidence>
<dbReference type="Gene3D" id="2.130.10.10">
    <property type="entry name" value="YVTN repeat-like/Quinoprotein amine dehydrogenase"/>
    <property type="match status" value="2"/>
</dbReference>
<dbReference type="Pfam" id="PF07494">
    <property type="entry name" value="Reg_prop"/>
    <property type="match status" value="2"/>
</dbReference>
<protein>
    <submittedName>
        <fullName evidence="5">Diguanylate cyclase</fullName>
        <ecNumber evidence="5">2.7.7.65</ecNumber>
    </submittedName>
</protein>
<keyword evidence="6" id="KW-1185">Reference proteome</keyword>
<dbReference type="InterPro" id="IPR011123">
    <property type="entry name" value="Y_Y_Y"/>
</dbReference>
<evidence type="ECO:0000313" key="5">
    <source>
        <dbReference type="EMBL" id="MEE2024712.1"/>
    </source>
</evidence>
<dbReference type="SUPFAM" id="SSF50998">
    <property type="entry name" value="Quinoprotein alcohol dehydrogenase-like"/>
    <property type="match status" value="1"/>
</dbReference>
<sequence>MALRCCWIWLLFSFSLQAAVELSLHDYDIKQWGNSEGLSSSSVRALTQDADGYIWAGTLHGLSRFDGLSFQNFTSQQHRQLASNAITSLLTDSEGMIWVGTKAGLSRLEPDKLRFERFSILSEVSAMVEVQPGEIWVAAEHLFRIQHDQVSRVSTIRQPVRQMRKFGQSLWLTTSQHLIRYELDSEQQHIYSLPSELMQSPVYDISVDADQVHLATEVGYYHLTPDGTIVRCELMAQESSAIYRIFKDSRGSDWISSYSRLFHRHPGQRWQSISADELGSSPWFYDIFEDKDQNIWLASFSDGIFRASPGHVRRVLGQGQQDVVVRSLAVTPEQRLVIASQSGLGYLSQHGQYQPLLTEQQMGSQTIHDFHFSSDEWLLAMDSGLFSYVPGSAQLNPVAAEMQGTTIRFIEPRKAGGLWLGGSSGLYVWQDAELTPFALNHELESRHVTVLQERDWYQVVGTTRGLYQLQQRRMQRLGIGSPLYNSYITALLVLPDETLLVATLDDGLFIRYPDAEWRHFDNSNGLPHSPIVSMLHDTELNQLWFSSLKGVFRLPADVLVRFRDDPFQAEQVLAPYQRQLGTPPGRCCNGAGHAKVALWQDQVWYPSLQGVVAIDRTFKSSRDADFRPLLQHIVGQRKYPLHRNQARVVLPVNERSLSIHYTALDYFHAAALEFRYKLQGFDAEWQYASSRREAIYTNLPPGHYRFAVQVRRQGQSWAEAPVSTLELIFPRRFDETVFFQVLWFALLGLIFYSILWLLRKNNASKQQELARLVRQRTQELENSNNQLNVLNAQLGQLVYKDSLTGLRNRRFLFEQLPKDIEHYQRNRQSLEQQGKCVALVHLDLDGFKSINDQFGQAAGDSLLQQVSGLLLRESRGSDYVVRYAGEEFLLVLRDIDTELLWELVTKLHQLIGGTRFQLPDGGRIQLSCSIGYSIYPLQLIGGQLMNWELSLQLAEMAMYRVKHEGKNGFATITFDQQVDAFEFEETMHIEAQVEQLLSEGLARFKIQREEQESDEQQQSNG</sequence>
<dbReference type="CDD" id="cd01949">
    <property type="entry name" value="GGDEF"/>
    <property type="match status" value="1"/>
</dbReference>
<evidence type="ECO:0000256" key="2">
    <source>
        <dbReference type="SAM" id="Phobius"/>
    </source>
</evidence>
<dbReference type="Pfam" id="PF00990">
    <property type="entry name" value="GGDEF"/>
    <property type="match status" value="1"/>
</dbReference>
<keyword evidence="5" id="KW-0808">Transferase</keyword>
<dbReference type="SMART" id="SM00267">
    <property type="entry name" value="GGDEF"/>
    <property type="match status" value="1"/>
</dbReference>
<evidence type="ECO:0000256" key="3">
    <source>
        <dbReference type="SAM" id="SignalP"/>
    </source>
</evidence>
<feature type="chain" id="PRO_5047141847" evidence="3">
    <location>
        <begin position="19"/>
        <end position="1021"/>
    </location>
</feature>
<dbReference type="Gene3D" id="3.30.70.270">
    <property type="match status" value="1"/>
</dbReference>
<keyword evidence="1" id="KW-0175">Coiled coil</keyword>
<dbReference type="PROSITE" id="PS50887">
    <property type="entry name" value="GGDEF"/>
    <property type="match status" value="1"/>
</dbReference>
<dbReference type="EMBL" id="JAUGZK010000007">
    <property type="protein sequence ID" value="MEE2024712.1"/>
    <property type="molecule type" value="Genomic_DNA"/>
</dbReference>
<dbReference type="Proteomes" id="UP001339167">
    <property type="component" value="Unassembled WGS sequence"/>
</dbReference>
<dbReference type="NCBIfam" id="TIGR00254">
    <property type="entry name" value="GGDEF"/>
    <property type="match status" value="1"/>
</dbReference>
<dbReference type="InterPro" id="IPR013783">
    <property type="entry name" value="Ig-like_fold"/>
</dbReference>